<reference evidence="5 6" key="1">
    <citation type="journal article" date="2010" name="Nature">
        <title>The Ectocarpus genome and the independent evolution of multicellularity in brown algae.</title>
        <authorList>
            <person name="Cock J.M."/>
            <person name="Sterck L."/>
            <person name="Rouze P."/>
            <person name="Scornet D."/>
            <person name="Allen A.E."/>
            <person name="Amoutzias G."/>
            <person name="Anthouard V."/>
            <person name="Artiguenave F."/>
            <person name="Aury J.M."/>
            <person name="Badger J.H."/>
            <person name="Beszteri B."/>
            <person name="Billiau K."/>
            <person name="Bonnet E."/>
            <person name="Bothwell J.H."/>
            <person name="Bowler C."/>
            <person name="Boyen C."/>
            <person name="Brownlee C."/>
            <person name="Carrano C.J."/>
            <person name="Charrier B."/>
            <person name="Cho G.Y."/>
            <person name="Coelho S.M."/>
            <person name="Collen J."/>
            <person name="Corre E."/>
            <person name="Da Silva C."/>
            <person name="Delage L."/>
            <person name="Delaroque N."/>
            <person name="Dittami S.M."/>
            <person name="Doulbeau S."/>
            <person name="Elias M."/>
            <person name="Farnham G."/>
            <person name="Gachon C.M."/>
            <person name="Gschloessl B."/>
            <person name="Heesch S."/>
            <person name="Jabbari K."/>
            <person name="Jubin C."/>
            <person name="Kawai H."/>
            <person name="Kimura K."/>
            <person name="Kloareg B."/>
            <person name="Kupper F.C."/>
            <person name="Lang D."/>
            <person name="Le Bail A."/>
            <person name="Leblanc C."/>
            <person name="Lerouge P."/>
            <person name="Lohr M."/>
            <person name="Lopez P.J."/>
            <person name="Martens C."/>
            <person name="Maumus F."/>
            <person name="Michel G."/>
            <person name="Miranda-Saavedra D."/>
            <person name="Morales J."/>
            <person name="Moreau H."/>
            <person name="Motomura T."/>
            <person name="Nagasato C."/>
            <person name="Napoli C.A."/>
            <person name="Nelson D.R."/>
            <person name="Nyvall-Collen P."/>
            <person name="Peters A.F."/>
            <person name="Pommier C."/>
            <person name="Potin P."/>
            <person name="Poulain J."/>
            <person name="Quesneville H."/>
            <person name="Read B."/>
            <person name="Rensing S.A."/>
            <person name="Ritter A."/>
            <person name="Rousvoal S."/>
            <person name="Samanta M."/>
            <person name="Samson G."/>
            <person name="Schroeder D.C."/>
            <person name="Segurens B."/>
            <person name="Strittmatter M."/>
            <person name="Tonon T."/>
            <person name="Tregear J.W."/>
            <person name="Valentin K."/>
            <person name="von Dassow P."/>
            <person name="Yamagishi T."/>
            <person name="Van de Peer Y."/>
            <person name="Wincker P."/>
        </authorList>
    </citation>
    <scope>NUCLEOTIDE SEQUENCE [LARGE SCALE GENOMIC DNA]</scope>
    <source>
        <strain evidence="6">Ec32 / CCAP1310/4</strain>
    </source>
</reference>
<proteinExistence type="predicted"/>
<dbReference type="PANTHER" id="PTHR46130">
    <property type="entry name" value="LAMGL DOMAIN-CONTAINING PROTEIN"/>
    <property type="match status" value="1"/>
</dbReference>
<name>D7G3F4_ECTSI</name>
<dbReference type="GO" id="GO:0006508">
    <property type="term" value="P:proteolysis"/>
    <property type="evidence" value="ECO:0007669"/>
    <property type="project" value="TreeGrafter"/>
</dbReference>
<dbReference type="InterPro" id="IPR000800">
    <property type="entry name" value="Notch_dom"/>
</dbReference>
<sequence length="515" mass="56071">MDNNNAACAYDGGDCCECTCEDTPNNKCGRWSGFACIDPEAPCVDDDSFTVDMIDNCDYPGGIGDGWCDEDNNNELCAYDGGDCCECTCEGSEDDDWHCRNFACVDPNAPCVDDDSVTIDMIENCSWSTGIGDGYCSENLNTPECAYDGGDCCSCTCESPYDDDWGCMWFACIDPEAACVDDDDITVDMFENCEYPVDIGNGWCDEANNIEACGYDGGDCCECTCEYESPYDWDDDWDYHCMEFACIDPSAPCVDDDDITVDMVENCGYVSGIGNGWCDRNNNKEECGYDGGDCCSCTCESPYDDDYSCSSEYGSFDCKDPNASCFGEEPTGSDDFSTDDQPMSYEFVPWEETEALPTVDGAVEVGTKTEVGVSSTAHDVRPGMSSGDAGCGEVGGLGCTATNTRDGIFSEIESRWSCATKLVDDEGPCQIEFTFAEPQTIMDIQVAFWKGNERTRTLEVHINGEMTHTHESYADATFNTLGVTATDVSTVMLESVALLSDEWISLIEVLIFVTP</sequence>
<dbReference type="EMBL" id="FN648719">
    <property type="protein sequence ID" value="CBJ26952.1"/>
    <property type="molecule type" value="Genomic_DNA"/>
</dbReference>
<protein>
    <recommendedName>
        <fullName evidence="4">LNR domain-containing protein</fullName>
    </recommendedName>
</protein>
<dbReference type="Gene3D" id="4.10.470.20">
    <property type="match status" value="1"/>
</dbReference>
<dbReference type="SMART" id="SM00004">
    <property type="entry name" value="NL"/>
    <property type="match status" value="4"/>
</dbReference>
<evidence type="ECO:0000313" key="5">
    <source>
        <dbReference type="EMBL" id="CBJ26952.1"/>
    </source>
</evidence>
<dbReference type="GO" id="GO:0004222">
    <property type="term" value="F:metalloendopeptidase activity"/>
    <property type="evidence" value="ECO:0007669"/>
    <property type="project" value="TreeGrafter"/>
</dbReference>
<dbReference type="InParanoid" id="D7G3F4"/>
<accession>D7G3F4</accession>
<dbReference type="OrthoDB" id="263283at2759"/>
<dbReference type="Proteomes" id="UP000002630">
    <property type="component" value="Linkage Group LG24"/>
</dbReference>
<dbReference type="AlphaFoldDB" id="D7G3F4"/>
<keyword evidence="3" id="KW-0325">Glycoprotein</keyword>
<evidence type="ECO:0000256" key="1">
    <source>
        <dbReference type="ARBA" id="ARBA00022737"/>
    </source>
</evidence>
<evidence type="ECO:0000313" key="6">
    <source>
        <dbReference type="Proteomes" id="UP000002630"/>
    </source>
</evidence>
<gene>
    <name evidence="5" type="ORF">Esi_0051_0013</name>
</gene>
<dbReference type="InterPro" id="IPR043543">
    <property type="entry name" value="PAPPA/PAPPA2"/>
</dbReference>
<feature type="domain" description="LNR" evidence="4">
    <location>
        <begin position="118"/>
        <end position="153"/>
    </location>
</feature>
<dbReference type="GO" id="GO:0005615">
    <property type="term" value="C:extracellular space"/>
    <property type="evidence" value="ECO:0007669"/>
    <property type="project" value="TreeGrafter"/>
</dbReference>
<evidence type="ECO:0000256" key="2">
    <source>
        <dbReference type="ARBA" id="ARBA00023157"/>
    </source>
</evidence>
<feature type="domain" description="LNR" evidence="4">
    <location>
        <begin position="260"/>
        <end position="295"/>
    </location>
</feature>
<organism evidence="5 6">
    <name type="scientific">Ectocarpus siliculosus</name>
    <name type="common">Brown alga</name>
    <name type="synonym">Conferva siliculosa</name>
    <dbReference type="NCBI Taxonomy" id="2880"/>
    <lineage>
        <taxon>Eukaryota</taxon>
        <taxon>Sar</taxon>
        <taxon>Stramenopiles</taxon>
        <taxon>Ochrophyta</taxon>
        <taxon>PX clade</taxon>
        <taxon>Phaeophyceae</taxon>
        <taxon>Ectocarpales</taxon>
        <taxon>Ectocarpaceae</taxon>
        <taxon>Ectocarpus</taxon>
    </lineage>
</organism>
<keyword evidence="6" id="KW-1185">Reference proteome</keyword>
<dbReference type="PANTHER" id="PTHR46130:SF3">
    <property type="entry name" value="CHROMOSOME UNDETERMINED SCAFFOLD_33, WHOLE GENOME SHOTGUN SEQUENCE"/>
    <property type="match status" value="1"/>
</dbReference>
<evidence type="ECO:0000259" key="4">
    <source>
        <dbReference type="SMART" id="SM00004"/>
    </source>
</evidence>
<feature type="domain" description="LNR" evidence="4">
    <location>
        <begin position="186"/>
        <end position="221"/>
    </location>
</feature>
<dbReference type="GO" id="GO:0007166">
    <property type="term" value="P:cell surface receptor signaling pathway"/>
    <property type="evidence" value="ECO:0007669"/>
    <property type="project" value="TreeGrafter"/>
</dbReference>
<dbReference type="OMA" id="CSCTCES"/>
<keyword evidence="1" id="KW-0677">Repeat</keyword>
<feature type="domain" description="LNR" evidence="4">
    <location>
        <begin position="50"/>
        <end position="85"/>
    </location>
</feature>
<evidence type="ECO:0000256" key="3">
    <source>
        <dbReference type="ARBA" id="ARBA00023180"/>
    </source>
</evidence>
<dbReference type="EMBL" id="FN649749">
    <property type="protein sequence ID" value="CBJ26952.1"/>
    <property type="molecule type" value="Genomic_DNA"/>
</dbReference>
<keyword evidence="2" id="KW-1015">Disulfide bond</keyword>